<reference evidence="3 4" key="1">
    <citation type="submission" date="2019-03" db="EMBL/GenBank/DDBJ databases">
        <title>Draft genome sequences of novel Actinobacteria.</title>
        <authorList>
            <person name="Sahin N."/>
            <person name="Ay H."/>
            <person name="Saygin H."/>
        </authorList>
    </citation>
    <scope>NUCLEOTIDE SEQUENCE [LARGE SCALE GENOMIC DNA]</scope>
    <source>
        <strain evidence="3 4">DSM 45347</strain>
    </source>
</reference>
<accession>A0A4R4NM92</accession>
<evidence type="ECO:0008006" key="5">
    <source>
        <dbReference type="Google" id="ProtNLM"/>
    </source>
</evidence>
<feature type="compositionally biased region" description="Low complexity" evidence="1">
    <location>
        <begin position="380"/>
        <end position="407"/>
    </location>
</feature>
<comment type="caution">
    <text evidence="3">The sequence shown here is derived from an EMBL/GenBank/DDBJ whole genome shotgun (WGS) entry which is preliminary data.</text>
</comment>
<sequence length="433" mass="46720">MTGDSFTATSYLASFQNPGRCLRDPELRGGTVDRPGGGPLRPMDGGGFSSIFRVTSADRRRSWAVKCFLRPTAELSARYEAIGAALEGVTDFWKVGFGYDPEGLFHLPQNRWVPTLKMAWVNGTSLIPWLEARLGDEAALHRLALEFTKVAGALERAGIAHGDLQHGNIIVVAGDRIRLVDYDGMYVPALAGFRMPECGIPHYQPPDRDRRGYFGPAADRFSARVIRLSVRAVAAESGLWGRLHEPGGEYLILRDGDFAAPDASEAFRLLAASRDPWVREETEQLLRDITTSPEEIPPLRPLDGAGPAPKVAGLPAWMRRPDERAAASPPPSTRAEPPWPTPEPDEAERATAEDVVTPPLPFPAWPQLPYAPSSTDDESTAAPAEWRAAAPGEPVEPRAAAPVEPAGSGSGAAVFALAAVVVAVLLAVWFLAF</sequence>
<dbReference type="InterPro" id="IPR011009">
    <property type="entry name" value="Kinase-like_dom_sf"/>
</dbReference>
<keyword evidence="2" id="KW-0812">Transmembrane</keyword>
<evidence type="ECO:0000256" key="2">
    <source>
        <dbReference type="SAM" id="Phobius"/>
    </source>
</evidence>
<keyword evidence="4" id="KW-1185">Reference proteome</keyword>
<feature type="transmembrane region" description="Helical" evidence="2">
    <location>
        <begin position="412"/>
        <end position="432"/>
    </location>
</feature>
<organism evidence="3 4">
    <name type="scientific">Actinomadura bangladeshensis</name>
    <dbReference type="NCBI Taxonomy" id="453573"/>
    <lineage>
        <taxon>Bacteria</taxon>
        <taxon>Bacillati</taxon>
        <taxon>Actinomycetota</taxon>
        <taxon>Actinomycetes</taxon>
        <taxon>Streptosporangiales</taxon>
        <taxon>Thermomonosporaceae</taxon>
        <taxon>Actinomadura</taxon>
    </lineage>
</organism>
<dbReference type="OrthoDB" id="9795390at2"/>
<dbReference type="RefSeq" id="WP_131943309.1">
    <property type="nucleotide sequence ID" value="NZ_BAAAMX010000010.1"/>
</dbReference>
<evidence type="ECO:0000313" key="3">
    <source>
        <dbReference type="EMBL" id="TDC09884.1"/>
    </source>
</evidence>
<dbReference type="Gene3D" id="1.10.510.10">
    <property type="entry name" value="Transferase(Phosphotransferase) domain 1"/>
    <property type="match status" value="1"/>
</dbReference>
<gene>
    <name evidence="3" type="ORF">E1284_28860</name>
</gene>
<dbReference type="EMBL" id="SMJW01000187">
    <property type="protein sequence ID" value="TDC09884.1"/>
    <property type="molecule type" value="Genomic_DNA"/>
</dbReference>
<protein>
    <recommendedName>
        <fullName evidence="5">Protein kinase domain-containing protein</fullName>
    </recommendedName>
</protein>
<name>A0A4R4NM92_9ACTN</name>
<feature type="region of interest" description="Disordered" evidence="1">
    <location>
        <begin position="288"/>
        <end position="407"/>
    </location>
</feature>
<keyword evidence="2" id="KW-1133">Transmembrane helix</keyword>
<dbReference type="AlphaFoldDB" id="A0A4R4NM92"/>
<dbReference type="SUPFAM" id="SSF56112">
    <property type="entry name" value="Protein kinase-like (PK-like)"/>
    <property type="match status" value="1"/>
</dbReference>
<proteinExistence type="predicted"/>
<feature type="compositionally biased region" description="Pro residues" evidence="1">
    <location>
        <begin position="328"/>
        <end position="342"/>
    </location>
</feature>
<keyword evidence="2" id="KW-0472">Membrane</keyword>
<evidence type="ECO:0000256" key="1">
    <source>
        <dbReference type="SAM" id="MobiDB-lite"/>
    </source>
</evidence>
<dbReference type="Proteomes" id="UP000295431">
    <property type="component" value="Unassembled WGS sequence"/>
</dbReference>
<evidence type="ECO:0000313" key="4">
    <source>
        <dbReference type="Proteomes" id="UP000295431"/>
    </source>
</evidence>